<evidence type="ECO:0000313" key="2">
    <source>
        <dbReference type="Proteomes" id="UP001600888"/>
    </source>
</evidence>
<protein>
    <submittedName>
        <fullName evidence="1">Uncharacterized protein</fullName>
    </submittedName>
</protein>
<proteinExistence type="predicted"/>
<comment type="caution">
    <text evidence="1">The sequence shown here is derived from an EMBL/GenBank/DDBJ whole genome shotgun (WGS) entry which is preliminary data.</text>
</comment>
<dbReference type="Proteomes" id="UP001600888">
    <property type="component" value="Unassembled WGS sequence"/>
</dbReference>
<dbReference type="EMBL" id="JBAWTH010000130">
    <property type="protein sequence ID" value="KAL2275593.1"/>
    <property type="molecule type" value="Genomic_DNA"/>
</dbReference>
<keyword evidence="2" id="KW-1185">Reference proteome</keyword>
<name>A0ABR4DZJ1_9PEZI</name>
<gene>
    <name evidence="1" type="ORF">FJTKL_01978</name>
</gene>
<evidence type="ECO:0000313" key="1">
    <source>
        <dbReference type="EMBL" id="KAL2275593.1"/>
    </source>
</evidence>
<organism evidence="1 2">
    <name type="scientific">Diaporthe vaccinii</name>
    <dbReference type="NCBI Taxonomy" id="105482"/>
    <lineage>
        <taxon>Eukaryota</taxon>
        <taxon>Fungi</taxon>
        <taxon>Dikarya</taxon>
        <taxon>Ascomycota</taxon>
        <taxon>Pezizomycotina</taxon>
        <taxon>Sordariomycetes</taxon>
        <taxon>Sordariomycetidae</taxon>
        <taxon>Diaporthales</taxon>
        <taxon>Diaporthaceae</taxon>
        <taxon>Diaporthe</taxon>
        <taxon>Diaporthe eres species complex</taxon>
    </lineage>
</organism>
<accession>A0ABR4DZJ1</accession>
<reference evidence="1 2" key="1">
    <citation type="submission" date="2024-03" db="EMBL/GenBank/DDBJ databases">
        <title>A high-quality draft genome sequence of Diaporthe vaccinii, a causative agent of upright dieback and viscid rot disease in cranberry plants.</title>
        <authorList>
            <person name="Sarrasin M."/>
            <person name="Lang B.F."/>
            <person name="Burger G."/>
        </authorList>
    </citation>
    <scope>NUCLEOTIDE SEQUENCE [LARGE SCALE GENOMIC DNA]</scope>
    <source>
        <strain evidence="1 2">IS7</strain>
    </source>
</reference>
<dbReference type="Pfam" id="PF21189">
    <property type="entry name" value="PHA02142"/>
    <property type="match status" value="1"/>
</dbReference>
<sequence>METEINDGPSVAALERKLVTLREITEIRRPCKLRFKRMMVVTVSGGWSVVLRKRHFKVGDHVLFFEPDSFIPICAAHLGREMRSLLVDFDGERGYHIQPRMVCKHMSQGHVMVVEDFRFVLHIVNMMKEEYGLEEGLRLASMMAFEGVIGVKKWEAPNQPDTA</sequence>